<organism evidence="17 18">
    <name type="scientific">Pontibacter korlensis</name>
    <dbReference type="NCBI Taxonomy" id="400092"/>
    <lineage>
        <taxon>Bacteria</taxon>
        <taxon>Pseudomonadati</taxon>
        <taxon>Bacteroidota</taxon>
        <taxon>Cytophagia</taxon>
        <taxon>Cytophagales</taxon>
        <taxon>Hymenobacteraceae</taxon>
        <taxon>Pontibacter</taxon>
    </lineage>
</organism>
<dbReference type="SUPFAM" id="SSF56935">
    <property type="entry name" value="Porins"/>
    <property type="match status" value="1"/>
</dbReference>
<dbReference type="Gene3D" id="2.40.170.20">
    <property type="entry name" value="TonB-dependent receptor, beta-barrel domain"/>
    <property type="match status" value="1"/>
</dbReference>
<evidence type="ECO:0000256" key="12">
    <source>
        <dbReference type="PROSITE-ProRule" id="PRU01360"/>
    </source>
</evidence>
<feature type="domain" description="TonB-dependent receptor-like beta-barrel" evidence="15">
    <location>
        <begin position="337"/>
        <end position="782"/>
    </location>
</feature>
<evidence type="ECO:0000256" key="8">
    <source>
        <dbReference type="ARBA" id="ARBA00023065"/>
    </source>
</evidence>
<feature type="domain" description="TonB-dependent receptor plug" evidence="16">
    <location>
        <begin position="116"/>
        <end position="223"/>
    </location>
</feature>
<dbReference type="EMBL" id="CP009621">
    <property type="protein sequence ID" value="AKD03223.1"/>
    <property type="molecule type" value="Genomic_DNA"/>
</dbReference>
<dbReference type="PATRIC" id="fig|400092.3.peg.1954"/>
<accession>A0A0E3ZG24</accession>
<evidence type="ECO:0000256" key="4">
    <source>
        <dbReference type="ARBA" id="ARBA00022496"/>
    </source>
</evidence>
<evidence type="ECO:0000313" key="18">
    <source>
        <dbReference type="Proteomes" id="UP000033109"/>
    </source>
</evidence>
<feature type="signal peptide" evidence="14">
    <location>
        <begin position="1"/>
        <end position="19"/>
    </location>
</feature>
<dbReference type="Gene3D" id="2.60.40.1120">
    <property type="entry name" value="Carboxypeptidase-like, regulatory domain"/>
    <property type="match status" value="1"/>
</dbReference>
<keyword evidence="5 12" id="KW-0812">Transmembrane</keyword>
<keyword evidence="17" id="KW-0675">Receptor</keyword>
<evidence type="ECO:0000256" key="14">
    <source>
        <dbReference type="SAM" id="SignalP"/>
    </source>
</evidence>
<dbReference type="PANTHER" id="PTHR32552">
    <property type="entry name" value="FERRICHROME IRON RECEPTOR-RELATED"/>
    <property type="match status" value="1"/>
</dbReference>
<dbReference type="InterPro" id="IPR000531">
    <property type="entry name" value="Beta-barrel_TonB"/>
</dbReference>
<keyword evidence="9 13" id="KW-0798">TonB box</keyword>
<keyword evidence="2 12" id="KW-0813">Transport</keyword>
<dbReference type="PANTHER" id="PTHR32552:SF68">
    <property type="entry name" value="FERRICHROME OUTER MEMBRANE TRANSPORTER_PHAGE RECEPTOR"/>
    <property type="match status" value="1"/>
</dbReference>
<dbReference type="Pfam" id="PF00593">
    <property type="entry name" value="TonB_dep_Rec_b-barrel"/>
    <property type="match status" value="1"/>
</dbReference>
<evidence type="ECO:0000256" key="5">
    <source>
        <dbReference type="ARBA" id="ARBA00022692"/>
    </source>
</evidence>
<evidence type="ECO:0000256" key="1">
    <source>
        <dbReference type="ARBA" id="ARBA00004571"/>
    </source>
</evidence>
<evidence type="ECO:0000256" key="2">
    <source>
        <dbReference type="ARBA" id="ARBA00022448"/>
    </source>
</evidence>
<keyword evidence="18" id="KW-1185">Reference proteome</keyword>
<keyword evidence="6 14" id="KW-0732">Signal</keyword>
<keyword evidence="8" id="KW-0406">Ion transport</keyword>
<comment type="subcellular location">
    <subcellularLocation>
        <location evidence="1 12">Cell outer membrane</location>
        <topology evidence="1 12">Multi-pass membrane protein</topology>
    </subcellularLocation>
</comment>
<name>A0A0E3ZG24_9BACT</name>
<keyword evidence="10 12" id="KW-0472">Membrane</keyword>
<evidence type="ECO:0000256" key="6">
    <source>
        <dbReference type="ARBA" id="ARBA00022729"/>
    </source>
</evidence>
<dbReference type="GO" id="GO:0015344">
    <property type="term" value="F:siderophore uptake transmembrane transporter activity"/>
    <property type="evidence" value="ECO:0007669"/>
    <property type="project" value="TreeGrafter"/>
</dbReference>
<evidence type="ECO:0000313" key="17">
    <source>
        <dbReference type="EMBL" id="AKD03223.1"/>
    </source>
</evidence>
<dbReference type="STRING" id="400092.PKOR_08895"/>
<dbReference type="InterPro" id="IPR039426">
    <property type="entry name" value="TonB-dep_rcpt-like"/>
</dbReference>
<sequence length="823" mass="92149">MSKLLMAVVAFMLPLQLLAQHTLNGRVINAATGEGLAGATVVLEGSSVGTATGNGGSFSFQDLPAGSYNLKVTYLGFAQQQVNLSLPQNAPVQVALRPQALQANEVIVQATRADERTGTTFTNVTRQEIEERNFGQDLPYLLEQVPSVVVNSDAGAGVGYTGIRIRGSDITRINVTVNGIPVNDSESHGTFFVNMPDLASSVEDIQVQRGVGTSTNGAGAFGASINIQTQQVRREAYAETDNSYGSFDTWKNNVRFGTGLINGKFAFDGRLSRIKSDGYIDRASSDLRSFYFSGGYYGDQTSLKFITFSGQEKTYQAWYGTPEALVYGNRQDLQDYIDRNGIEGSDRENLLSSGRTYNYYTYDNETDNYQQDHYQLHLSHDFMPALSFSGALHYTYGRGYYEQFRAEDDLADYGLPNVEIGGETIETSDIIRRRWLDNDFYGVTYALQYNPNQRLNATLGGAWNRYTGAHFGEVIWARYASTSNIRDRYYENDADKTDFNIFAKASYSLTDKLSVFGDLQLRTIQYEFLGFDNDGKNITQDASYTFWNPKAGITYAPAPEHQLYASFAVGNREPVRDDFTESTPTSRPKHETLRNVEAGYRGLFGVGELFGQTLAADVEANLYYMNYKNQLVLTGQINDVGAYTRTNIDKSYRQGIELAGALRLGTRASLRSNIAYSQNRIKGFSEFLDDYANGDQVRYDYNETAIAFSPDFITSSQLEVEVLKGLRAAFIYKTVGKQYLDNTENEDRIIPAYEVGDVRLRYTVNISNVLKELELGLLVNNVFNERYAANGYTYSYLYGDQYTENFYYPQATRNFLLSVGLKF</sequence>
<protein>
    <submittedName>
        <fullName evidence="17">TonB-dependent receptor</fullName>
    </submittedName>
</protein>
<proteinExistence type="inferred from homology"/>
<evidence type="ECO:0000256" key="7">
    <source>
        <dbReference type="ARBA" id="ARBA00023004"/>
    </source>
</evidence>
<dbReference type="KEGG" id="pko:PKOR_08895"/>
<dbReference type="GO" id="GO:0009279">
    <property type="term" value="C:cell outer membrane"/>
    <property type="evidence" value="ECO:0007669"/>
    <property type="project" value="UniProtKB-SubCell"/>
</dbReference>
<keyword evidence="7" id="KW-0408">Iron</keyword>
<dbReference type="Pfam" id="PF07715">
    <property type="entry name" value="Plug"/>
    <property type="match status" value="1"/>
</dbReference>
<dbReference type="Gene3D" id="2.170.130.10">
    <property type="entry name" value="TonB-dependent receptor, plug domain"/>
    <property type="match status" value="1"/>
</dbReference>
<reference evidence="17 18" key="1">
    <citation type="journal article" date="2015" name="Sci. Rep.">
        <title>Unraveling adaptation of Pontibacter korlensis to radiation and infertility in desert through complete genome and comparative transcriptomic analysis.</title>
        <authorList>
            <person name="Dai J."/>
            <person name="Dai W."/>
            <person name="Qiu C."/>
            <person name="Yang Z."/>
            <person name="Zhang Y."/>
            <person name="Zhou M."/>
            <person name="Zhang L."/>
            <person name="Fang C."/>
            <person name="Gao Q."/>
            <person name="Yang Q."/>
            <person name="Li X."/>
            <person name="Wang Z."/>
            <person name="Wang Z."/>
            <person name="Jia Z."/>
            <person name="Chen X."/>
        </authorList>
    </citation>
    <scope>NUCLEOTIDE SEQUENCE [LARGE SCALE GENOMIC DNA]</scope>
    <source>
        <strain evidence="17 18">X14-1T</strain>
    </source>
</reference>
<evidence type="ECO:0000259" key="16">
    <source>
        <dbReference type="Pfam" id="PF07715"/>
    </source>
</evidence>
<evidence type="ECO:0000256" key="11">
    <source>
        <dbReference type="ARBA" id="ARBA00023237"/>
    </source>
</evidence>
<evidence type="ECO:0000256" key="3">
    <source>
        <dbReference type="ARBA" id="ARBA00022452"/>
    </source>
</evidence>
<comment type="similarity">
    <text evidence="12 13">Belongs to the TonB-dependent receptor family.</text>
</comment>
<evidence type="ECO:0000256" key="9">
    <source>
        <dbReference type="ARBA" id="ARBA00023077"/>
    </source>
</evidence>
<dbReference type="RefSeq" id="WP_046310243.1">
    <property type="nucleotide sequence ID" value="NZ_CBCSCY010000004.1"/>
</dbReference>
<keyword evidence="4" id="KW-0410">Iron transport</keyword>
<dbReference type="Proteomes" id="UP000033109">
    <property type="component" value="Chromosome"/>
</dbReference>
<dbReference type="PROSITE" id="PS52016">
    <property type="entry name" value="TONB_DEPENDENT_REC_3"/>
    <property type="match status" value="1"/>
</dbReference>
<dbReference type="Pfam" id="PF13715">
    <property type="entry name" value="CarbopepD_reg_2"/>
    <property type="match status" value="1"/>
</dbReference>
<evidence type="ECO:0000256" key="13">
    <source>
        <dbReference type="RuleBase" id="RU003357"/>
    </source>
</evidence>
<dbReference type="OrthoDB" id="9761152at2"/>
<keyword evidence="3 12" id="KW-1134">Transmembrane beta strand</keyword>
<dbReference type="InterPro" id="IPR008969">
    <property type="entry name" value="CarboxyPept-like_regulatory"/>
</dbReference>
<dbReference type="InterPro" id="IPR012910">
    <property type="entry name" value="Plug_dom"/>
</dbReference>
<gene>
    <name evidence="17" type="ORF">PKOR_08895</name>
</gene>
<dbReference type="InterPro" id="IPR037066">
    <property type="entry name" value="Plug_dom_sf"/>
</dbReference>
<evidence type="ECO:0000256" key="10">
    <source>
        <dbReference type="ARBA" id="ARBA00023136"/>
    </source>
</evidence>
<dbReference type="HOGENOM" id="CLU_378515_0_0_10"/>
<evidence type="ECO:0000259" key="15">
    <source>
        <dbReference type="Pfam" id="PF00593"/>
    </source>
</evidence>
<keyword evidence="11 12" id="KW-0998">Cell outer membrane</keyword>
<dbReference type="AlphaFoldDB" id="A0A0E3ZG24"/>
<dbReference type="SUPFAM" id="SSF49464">
    <property type="entry name" value="Carboxypeptidase regulatory domain-like"/>
    <property type="match status" value="1"/>
</dbReference>
<feature type="chain" id="PRO_5002416754" evidence="14">
    <location>
        <begin position="20"/>
        <end position="823"/>
    </location>
</feature>
<dbReference type="InterPro" id="IPR036942">
    <property type="entry name" value="Beta-barrel_TonB_sf"/>
</dbReference>